<evidence type="ECO:0000256" key="4">
    <source>
        <dbReference type="ARBA" id="ARBA00023136"/>
    </source>
</evidence>
<comment type="subcellular location">
    <subcellularLocation>
        <location evidence="1">Membrane</location>
        <topology evidence="1">Multi-pass membrane protein</topology>
    </subcellularLocation>
</comment>
<feature type="transmembrane region" description="Helical" evidence="5">
    <location>
        <begin position="400"/>
        <end position="421"/>
    </location>
</feature>
<dbReference type="PANTHER" id="PTHR23502">
    <property type="entry name" value="MAJOR FACILITATOR SUPERFAMILY"/>
    <property type="match status" value="1"/>
</dbReference>
<gene>
    <name evidence="7" type="ORF">PV06_07206</name>
</gene>
<proteinExistence type="predicted"/>
<dbReference type="InterPro" id="IPR011701">
    <property type="entry name" value="MFS"/>
</dbReference>
<feature type="transmembrane region" description="Helical" evidence="5">
    <location>
        <begin position="60"/>
        <end position="80"/>
    </location>
</feature>
<evidence type="ECO:0000256" key="1">
    <source>
        <dbReference type="ARBA" id="ARBA00004141"/>
    </source>
</evidence>
<dbReference type="HOGENOM" id="CLU_008455_13_6_1"/>
<feature type="transmembrane region" description="Helical" evidence="5">
    <location>
        <begin position="124"/>
        <end position="145"/>
    </location>
</feature>
<dbReference type="PANTHER" id="PTHR23502:SF34">
    <property type="entry name" value="PROTEIN HOL1"/>
    <property type="match status" value="1"/>
</dbReference>
<dbReference type="GeneID" id="27359280"/>
<protein>
    <recommendedName>
        <fullName evidence="6">Major facilitator superfamily (MFS) profile domain-containing protein</fullName>
    </recommendedName>
</protein>
<sequence length="509" mass="55927">MLDAKKVEAGIAESEPQEHVEQCLAEDNGRTLKYRNGILLDPQPSEDPHDPLNFPLWQKACLLAILSYWAFLGTTNLIIVGPSFFELNQHYGASFTELSYTINGPLVAYGAGCLFWVPFSNIYGLRVCFLVSSLCAASISIWAALASTFGEFVAARVLAAFFYAAPEAIGPQVVADVFFLHQRATATGAFTVFQFLGFSLAGLIGGFATLNLGWRAPSYVMVYTTFGAFVGIFFLMPETTYTRSGRFEVGEKRRIVDGLRLWHASGGGDPKVKSKIAAFTYPWYYLPHPIVLLATAYFSIFLATNDYMLTTNSVSYPLEFGFNLSDVALTSIAPSLGNIFGIIYGGLANDKFVEWRMKSKGDFQPELRLPMLLLTAIVGPAGLIMFGCATEYHAHWVVPLIGEFLMAFGSIVAGNVVYTYIADTYLERADTALVMLNGLKNLSAFGLVYAVTPWNTYSGYAISFGGLAVILFAFHLPVAILWWKGAAIRQWQRVKWHSGTVAVHGEGLK</sequence>
<dbReference type="PROSITE" id="PS50850">
    <property type="entry name" value="MFS"/>
    <property type="match status" value="1"/>
</dbReference>
<keyword evidence="4 5" id="KW-0472">Membrane</keyword>
<name>A0A0D2DGY0_9EURO</name>
<dbReference type="RefSeq" id="XP_016261886.1">
    <property type="nucleotide sequence ID" value="XM_016408406.1"/>
</dbReference>
<feature type="transmembrane region" description="Helical" evidence="5">
    <location>
        <begin position="457"/>
        <end position="483"/>
    </location>
</feature>
<dbReference type="VEuPathDB" id="FungiDB:PV06_07206"/>
<feature type="transmembrane region" description="Helical" evidence="5">
    <location>
        <begin position="283"/>
        <end position="304"/>
    </location>
</feature>
<feature type="transmembrane region" description="Helical" evidence="5">
    <location>
        <begin position="216"/>
        <end position="236"/>
    </location>
</feature>
<evidence type="ECO:0000259" key="6">
    <source>
        <dbReference type="PROSITE" id="PS50850"/>
    </source>
</evidence>
<dbReference type="Pfam" id="PF07690">
    <property type="entry name" value="MFS_1"/>
    <property type="match status" value="1"/>
</dbReference>
<dbReference type="Proteomes" id="UP000053342">
    <property type="component" value="Unassembled WGS sequence"/>
</dbReference>
<feature type="domain" description="Major facilitator superfamily (MFS) profile" evidence="6">
    <location>
        <begin position="62"/>
        <end position="486"/>
    </location>
</feature>
<keyword evidence="8" id="KW-1185">Reference proteome</keyword>
<dbReference type="SUPFAM" id="SSF103473">
    <property type="entry name" value="MFS general substrate transporter"/>
    <property type="match status" value="1"/>
</dbReference>
<evidence type="ECO:0000256" key="2">
    <source>
        <dbReference type="ARBA" id="ARBA00022692"/>
    </source>
</evidence>
<feature type="transmembrane region" description="Helical" evidence="5">
    <location>
        <begin position="324"/>
        <end position="348"/>
    </location>
</feature>
<evidence type="ECO:0000313" key="8">
    <source>
        <dbReference type="Proteomes" id="UP000053342"/>
    </source>
</evidence>
<dbReference type="GO" id="GO:0005886">
    <property type="term" value="C:plasma membrane"/>
    <property type="evidence" value="ECO:0007669"/>
    <property type="project" value="TreeGrafter"/>
</dbReference>
<keyword evidence="2 5" id="KW-0812">Transmembrane</keyword>
<feature type="transmembrane region" description="Helical" evidence="5">
    <location>
        <begin position="192"/>
        <end position="210"/>
    </location>
</feature>
<dbReference type="STRING" id="215243.A0A0D2DGY0"/>
<evidence type="ECO:0000256" key="5">
    <source>
        <dbReference type="SAM" id="Phobius"/>
    </source>
</evidence>
<organism evidence="7 8">
    <name type="scientific">Exophiala oligosperma</name>
    <dbReference type="NCBI Taxonomy" id="215243"/>
    <lineage>
        <taxon>Eukaryota</taxon>
        <taxon>Fungi</taxon>
        <taxon>Dikarya</taxon>
        <taxon>Ascomycota</taxon>
        <taxon>Pezizomycotina</taxon>
        <taxon>Eurotiomycetes</taxon>
        <taxon>Chaetothyriomycetidae</taxon>
        <taxon>Chaetothyriales</taxon>
        <taxon>Herpotrichiellaceae</taxon>
        <taxon>Exophiala</taxon>
    </lineage>
</organism>
<feature type="transmembrane region" description="Helical" evidence="5">
    <location>
        <begin position="369"/>
        <end position="394"/>
    </location>
</feature>
<reference evidence="7 8" key="1">
    <citation type="submission" date="2015-01" db="EMBL/GenBank/DDBJ databases">
        <title>The Genome Sequence of Exophiala oligosperma CBS72588.</title>
        <authorList>
            <consortium name="The Broad Institute Genomics Platform"/>
            <person name="Cuomo C."/>
            <person name="de Hoog S."/>
            <person name="Gorbushina A."/>
            <person name="Stielow B."/>
            <person name="Teixiera M."/>
            <person name="Abouelleil A."/>
            <person name="Chapman S.B."/>
            <person name="Priest M."/>
            <person name="Young S.K."/>
            <person name="Wortman J."/>
            <person name="Nusbaum C."/>
            <person name="Birren B."/>
        </authorList>
    </citation>
    <scope>NUCLEOTIDE SEQUENCE [LARGE SCALE GENOMIC DNA]</scope>
    <source>
        <strain evidence="7 8">CBS 72588</strain>
    </source>
</reference>
<feature type="transmembrane region" description="Helical" evidence="5">
    <location>
        <begin position="157"/>
        <end position="180"/>
    </location>
</feature>
<evidence type="ECO:0000256" key="3">
    <source>
        <dbReference type="ARBA" id="ARBA00022989"/>
    </source>
</evidence>
<evidence type="ECO:0000313" key="7">
    <source>
        <dbReference type="EMBL" id="KIW41670.1"/>
    </source>
</evidence>
<keyword evidence="3 5" id="KW-1133">Transmembrane helix</keyword>
<feature type="transmembrane region" description="Helical" evidence="5">
    <location>
        <begin position="433"/>
        <end position="451"/>
    </location>
</feature>
<dbReference type="InterPro" id="IPR036259">
    <property type="entry name" value="MFS_trans_sf"/>
</dbReference>
<dbReference type="InterPro" id="IPR020846">
    <property type="entry name" value="MFS_dom"/>
</dbReference>
<feature type="transmembrane region" description="Helical" evidence="5">
    <location>
        <begin position="100"/>
        <end position="117"/>
    </location>
</feature>
<dbReference type="GO" id="GO:0022857">
    <property type="term" value="F:transmembrane transporter activity"/>
    <property type="evidence" value="ECO:0007669"/>
    <property type="project" value="InterPro"/>
</dbReference>
<dbReference type="Gene3D" id="1.20.1250.20">
    <property type="entry name" value="MFS general substrate transporter like domains"/>
    <property type="match status" value="1"/>
</dbReference>
<dbReference type="AlphaFoldDB" id="A0A0D2DGY0"/>
<dbReference type="OrthoDB" id="268400at2759"/>
<dbReference type="EMBL" id="KN847337">
    <property type="protein sequence ID" value="KIW41670.1"/>
    <property type="molecule type" value="Genomic_DNA"/>
</dbReference>
<accession>A0A0D2DGY0</accession>